<accession>A0A1Y5YTL3</accession>
<protein>
    <submittedName>
        <fullName evidence="2">Uncharacterized protein</fullName>
    </submittedName>
</protein>
<sequence>MKTLAIETKKGTGFLNKGKDLLRKSKSWLLNESSDETTDKAVWMYIGVGVALVVLTILLVAMKTGTGNIADFFVSVTKGSKVEPSGWGK</sequence>
<dbReference type="GeneID" id="92800287"/>
<evidence type="ECO:0000313" key="2">
    <source>
        <dbReference type="EMBL" id="PFE13465.1"/>
    </source>
</evidence>
<dbReference type="RefSeq" id="WP_000853325.1">
    <property type="nucleotide sequence ID" value="NZ_AP022989.1"/>
</dbReference>
<dbReference type="EMBL" id="NTRR01000026">
    <property type="protein sequence ID" value="PFE13465.1"/>
    <property type="molecule type" value="Genomic_DNA"/>
</dbReference>
<dbReference type="AlphaFoldDB" id="A0A1Y5YTL3"/>
<name>A0A1Y5YTL3_BACCE</name>
<keyword evidence="1" id="KW-0812">Transmembrane</keyword>
<comment type="caution">
    <text evidence="2">The sequence shown here is derived from an EMBL/GenBank/DDBJ whole genome shotgun (WGS) entry which is preliminary data.</text>
</comment>
<dbReference type="Proteomes" id="UP000220032">
    <property type="component" value="Unassembled WGS sequence"/>
</dbReference>
<organism evidence="2 3">
    <name type="scientific">Bacillus cereus</name>
    <dbReference type="NCBI Taxonomy" id="1396"/>
    <lineage>
        <taxon>Bacteria</taxon>
        <taxon>Bacillati</taxon>
        <taxon>Bacillota</taxon>
        <taxon>Bacilli</taxon>
        <taxon>Bacillales</taxon>
        <taxon>Bacillaceae</taxon>
        <taxon>Bacillus</taxon>
        <taxon>Bacillus cereus group</taxon>
    </lineage>
</organism>
<reference evidence="2 3" key="1">
    <citation type="submission" date="2017-09" db="EMBL/GenBank/DDBJ databases">
        <title>Large-scale bioinformatics analysis of Bacillus genomes uncovers conserved roles of natural products in bacterial physiology.</title>
        <authorList>
            <consortium name="Agbiome Team Llc"/>
            <person name="Bleich R.M."/>
            <person name="Grubbs K.J."/>
            <person name="Santa Maria K.C."/>
            <person name="Allen S.E."/>
            <person name="Farag S."/>
            <person name="Shank E.A."/>
            <person name="Bowers A."/>
        </authorList>
    </citation>
    <scope>NUCLEOTIDE SEQUENCE [LARGE SCALE GENOMIC DNA]</scope>
    <source>
        <strain evidence="2 3">AFS022681</strain>
    </source>
</reference>
<proteinExistence type="predicted"/>
<keyword evidence="1" id="KW-0472">Membrane</keyword>
<evidence type="ECO:0000313" key="3">
    <source>
        <dbReference type="Proteomes" id="UP000220032"/>
    </source>
</evidence>
<gene>
    <name evidence="2" type="ORF">CN307_17935</name>
</gene>
<evidence type="ECO:0000256" key="1">
    <source>
        <dbReference type="SAM" id="Phobius"/>
    </source>
</evidence>
<keyword evidence="1" id="KW-1133">Transmembrane helix</keyword>
<feature type="transmembrane region" description="Helical" evidence="1">
    <location>
        <begin position="42"/>
        <end position="62"/>
    </location>
</feature>